<dbReference type="Pfam" id="PF00535">
    <property type="entry name" value="Glycos_transf_2"/>
    <property type="match status" value="1"/>
</dbReference>
<feature type="domain" description="Glycosyltransferase 2-like" evidence="1">
    <location>
        <begin position="1"/>
        <end position="101"/>
    </location>
</feature>
<accession>A0A0H0XS09</accession>
<dbReference type="PANTHER" id="PTHR43685">
    <property type="entry name" value="GLYCOSYLTRANSFERASE"/>
    <property type="match status" value="1"/>
</dbReference>
<dbReference type="SUPFAM" id="SSF53448">
    <property type="entry name" value="Nucleotide-diphospho-sugar transferases"/>
    <property type="match status" value="1"/>
</dbReference>
<protein>
    <submittedName>
        <fullName evidence="2">Glucosyl transferase</fullName>
    </submittedName>
</protein>
<dbReference type="EMBL" id="LBHU01000001">
    <property type="protein sequence ID" value="KLI65134.1"/>
    <property type="molecule type" value="Genomic_DNA"/>
</dbReference>
<reference evidence="2 3" key="1">
    <citation type="submission" date="2015-04" db="EMBL/GenBank/DDBJ databases">
        <title>The draft genome sequence of Erythrobacter marinus HWDM-33.</title>
        <authorList>
            <person name="Zhuang L."/>
            <person name="Liu Y."/>
            <person name="Shao Z."/>
        </authorList>
    </citation>
    <scope>NUCLEOTIDE SEQUENCE [LARGE SCALE GENOMIC DNA]</scope>
    <source>
        <strain evidence="2 3">HWDM-33</strain>
    </source>
</reference>
<comment type="caution">
    <text evidence="2">The sequence shown here is derived from an EMBL/GenBank/DDBJ whole genome shotgun (WGS) entry which is preliminary data.</text>
</comment>
<dbReference type="Gene3D" id="3.90.550.10">
    <property type="entry name" value="Spore Coat Polysaccharide Biosynthesis Protein SpsA, Chain A"/>
    <property type="match status" value="1"/>
</dbReference>
<dbReference type="InterPro" id="IPR050834">
    <property type="entry name" value="Glycosyltransf_2"/>
</dbReference>
<dbReference type="InterPro" id="IPR001173">
    <property type="entry name" value="Glyco_trans_2-like"/>
</dbReference>
<proteinExistence type="predicted"/>
<organism evidence="2 3">
    <name type="scientific">Aurantiacibacter marinus</name>
    <dbReference type="NCBI Taxonomy" id="874156"/>
    <lineage>
        <taxon>Bacteria</taxon>
        <taxon>Pseudomonadati</taxon>
        <taxon>Pseudomonadota</taxon>
        <taxon>Alphaproteobacteria</taxon>
        <taxon>Sphingomonadales</taxon>
        <taxon>Erythrobacteraceae</taxon>
        <taxon>Aurantiacibacter</taxon>
    </lineage>
</organism>
<sequence length="321" mass="35479">MPVYNVEAYIAEAIQSVLDQTYENFELIVVDDGGSDSSMDIVRSFQDGRICIVSQPNRGLAGARNTGIANSSGSFVALLDSDDRWHRDKLMLHAIHLRTNRMVDVSYSGSQMIDAQGKPLALAMRPRLNGISAAHILKRNPVGNGSAPVIRRTALDLVRFLHPQETGRPCWFDENFRQSEDIELWIRMSAGFACRFEGIDPLLTEYRIVGGGLSANIVRQFESWQRVIDKARDYAPDLIADHGNAAAAYQLRYLARRALQLGDYGFARSLTIQALRRYPGILFEEPKKSLVTAAAALASAVLPQTMLARMAQRTLGQAGAA</sequence>
<gene>
    <name evidence="2" type="ORF">AAV99_01655</name>
</gene>
<evidence type="ECO:0000313" key="2">
    <source>
        <dbReference type="EMBL" id="KLI65134.1"/>
    </source>
</evidence>
<name>A0A0H0XS09_9SPHN</name>
<evidence type="ECO:0000259" key="1">
    <source>
        <dbReference type="Pfam" id="PF00535"/>
    </source>
</evidence>
<dbReference type="InterPro" id="IPR029044">
    <property type="entry name" value="Nucleotide-diphossugar_trans"/>
</dbReference>
<dbReference type="PATRIC" id="fig|874156.12.peg.344"/>
<dbReference type="AlphaFoldDB" id="A0A0H0XS09"/>
<dbReference type="Proteomes" id="UP000053455">
    <property type="component" value="Unassembled WGS sequence"/>
</dbReference>
<evidence type="ECO:0000313" key="3">
    <source>
        <dbReference type="Proteomes" id="UP000053455"/>
    </source>
</evidence>
<dbReference type="STRING" id="874156.GCA_001021555_00949"/>
<dbReference type="PANTHER" id="PTHR43685:SF2">
    <property type="entry name" value="GLYCOSYLTRANSFERASE 2-LIKE DOMAIN-CONTAINING PROTEIN"/>
    <property type="match status" value="1"/>
</dbReference>
<dbReference type="GO" id="GO:0016740">
    <property type="term" value="F:transferase activity"/>
    <property type="evidence" value="ECO:0007669"/>
    <property type="project" value="UniProtKB-KW"/>
</dbReference>
<keyword evidence="3" id="KW-1185">Reference proteome</keyword>
<keyword evidence="2" id="KW-0808">Transferase</keyword>